<name>A0A8H8Z0P5_9PROT</name>
<keyword evidence="1" id="KW-1133">Transmembrane helix</keyword>
<dbReference type="InterPro" id="IPR018688">
    <property type="entry name" value="PpoB2-like"/>
</dbReference>
<feature type="transmembrane region" description="Helical" evidence="1">
    <location>
        <begin position="230"/>
        <end position="249"/>
    </location>
</feature>
<dbReference type="Pfam" id="PF09948">
    <property type="entry name" value="PpoB2"/>
    <property type="match status" value="1"/>
</dbReference>
<dbReference type="EMBL" id="CAJNAP010000007">
    <property type="protein sequence ID" value="CAE6497115.1"/>
    <property type="molecule type" value="Genomic_DNA"/>
</dbReference>
<evidence type="ECO:0000313" key="2">
    <source>
        <dbReference type="EMBL" id="CAE6497115.1"/>
    </source>
</evidence>
<proteinExistence type="predicted"/>
<accession>A0A8H8Z0P5</accession>
<evidence type="ECO:0000256" key="1">
    <source>
        <dbReference type="SAM" id="Phobius"/>
    </source>
</evidence>
<protein>
    <submittedName>
        <fullName evidence="2">Predicted metal-binding membrane protein</fullName>
    </submittedName>
</protein>
<keyword evidence="1" id="KW-0812">Transmembrane</keyword>
<dbReference type="AlphaFoldDB" id="A0A8H8Z0P5"/>
<organism evidence="2 3">
    <name type="scientific">Nitrosomonas nitrosa</name>
    <dbReference type="NCBI Taxonomy" id="52442"/>
    <lineage>
        <taxon>Bacteria</taxon>
        <taxon>Pseudomonadati</taxon>
        <taxon>Pseudomonadota</taxon>
        <taxon>Betaproteobacteria</taxon>
        <taxon>Nitrosomonadales</taxon>
        <taxon>Nitrosomonadaceae</taxon>
        <taxon>Nitrosomonas</taxon>
    </lineage>
</organism>
<sequence>MLKMRSVIVLSLLAAVMAAWAFLFYQHWRMTMRPMSDMWMLPADFSSWQWMDFGMVYMMWAVMMAAMMLPSAVPMFMVFARVCWQRYPVSHHLNVLFVLAYLLVWLVFSMVMTWLQWQLHGLHFLSPMMENQNERLAGAIFIGAGIYQLTPWKNDFLQICRTPMGFILTEWREGAYGAFSMGLKHGSICVGCCWAQMLIMFAVGVMNLLGMALITLLVTLEKTAPGKSQLICRMGGILLIGWGLGIILMG</sequence>
<evidence type="ECO:0000313" key="3">
    <source>
        <dbReference type="Proteomes" id="UP000601736"/>
    </source>
</evidence>
<feature type="transmembrane region" description="Helical" evidence="1">
    <location>
        <begin position="95"/>
        <end position="117"/>
    </location>
</feature>
<feature type="transmembrane region" description="Helical" evidence="1">
    <location>
        <begin position="57"/>
        <end position="83"/>
    </location>
</feature>
<dbReference type="Proteomes" id="UP000601736">
    <property type="component" value="Unassembled WGS sequence"/>
</dbReference>
<gene>
    <name evidence="2" type="ORF">NMYAN_150054</name>
</gene>
<reference evidence="2" key="1">
    <citation type="submission" date="2021-02" db="EMBL/GenBank/DDBJ databases">
        <authorList>
            <person name="Han P."/>
        </authorList>
    </citation>
    <scope>NUCLEOTIDE SEQUENCE</scope>
    <source>
        <strain evidence="2">Nitrosomonas nitrosa 18-3D</strain>
    </source>
</reference>
<feature type="transmembrane region" description="Helical" evidence="1">
    <location>
        <begin position="194"/>
        <end position="218"/>
    </location>
</feature>
<comment type="caution">
    <text evidence="2">The sequence shown here is derived from an EMBL/GenBank/DDBJ whole genome shotgun (WGS) entry which is preliminary data.</text>
</comment>
<keyword evidence="1" id="KW-0472">Membrane</keyword>